<organism evidence="9 10">
    <name type="scientific">Undibacterium jejuense</name>
    <dbReference type="NCBI Taxonomy" id="1344949"/>
    <lineage>
        <taxon>Bacteria</taxon>
        <taxon>Pseudomonadati</taxon>
        <taxon>Pseudomonadota</taxon>
        <taxon>Betaproteobacteria</taxon>
        <taxon>Burkholderiales</taxon>
        <taxon>Oxalobacteraceae</taxon>
        <taxon>Undibacterium</taxon>
    </lineage>
</organism>
<feature type="transmembrane region" description="Helical" evidence="8">
    <location>
        <begin position="418"/>
        <end position="436"/>
    </location>
</feature>
<dbReference type="RefSeq" id="WP_186913153.1">
    <property type="nucleotide sequence ID" value="NZ_JACOFV010000013.1"/>
</dbReference>
<dbReference type="AlphaFoldDB" id="A0A923KIS8"/>
<keyword evidence="6 8" id="KW-1133">Transmembrane helix</keyword>
<feature type="transmembrane region" description="Helical" evidence="8">
    <location>
        <begin position="75"/>
        <end position="92"/>
    </location>
</feature>
<feature type="transmembrane region" description="Helical" evidence="8">
    <location>
        <begin position="99"/>
        <end position="120"/>
    </location>
</feature>
<evidence type="ECO:0000256" key="5">
    <source>
        <dbReference type="ARBA" id="ARBA00022692"/>
    </source>
</evidence>
<feature type="transmembrane region" description="Helical" evidence="8">
    <location>
        <begin position="12"/>
        <end position="32"/>
    </location>
</feature>
<evidence type="ECO:0000256" key="3">
    <source>
        <dbReference type="ARBA" id="ARBA00022676"/>
    </source>
</evidence>
<evidence type="ECO:0000256" key="4">
    <source>
        <dbReference type="ARBA" id="ARBA00022679"/>
    </source>
</evidence>
<keyword evidence="4" id="KW-0808">Transferase</keyword>
<feature type="transmembrane region" description="Helical" evidence="8">
    <location>
        <begin position="236"/>
        <end position="258"/>
    </location>
</feature>
<proteinExistence type="predicted"/>
<gene>
    <name evidence="9" type="ORF">H8K32_13925</name>
</gene>
<dbReference type="Proteomes" id="UP000634011">
    <property type="component" value="Unassembled WGS sequence"/>
</dbReference>
<feature type="transmembrane region" description="Helical" evidence="8">
    <location>
        <begin position="342"/>
        <end position="360"/>
    </location>
</feature>
<evidence type="ECO:0000256" key="6">
    <source>
        <dbReference type="ARBA" id="ARBA00022989"/>
    </source>
</evidence>
<dbReference type="PANTHER" id="PTHR33908:SF11">
    <property type="entry name" value="MEMBRANE PROTEIN"/>
    <property type="match status" value="1"/>
</dbReference>
<protein>
    <submittedName>
        <fullName evidence="9">Glycosyltransferase</fullName>
    </submittedName>
</protein>
<keyword evidence="10" id="KW-1185">Reference proteome</keyword>
<dbReference type="InterPro" id="IPR050297">
    <property type="entry name" value="LipidA_mod_glycosyltrf_83"/>
</dbReference>
<comment type="subcellular location">
    <subcellularLocation>
        <location evidence="1">Cell membrane</location>
        <topology evidence="1">Multi-pass membrane protein</topology>
    </subcellularLocation>
</comment>
<dbReference type="GO" id="GO:0016763">
    <property type="term" value="F:pentosyltransferase activity"/>
    <property type="evidence" value="ECO:0007669"/>
    <property type="project" value="TreeGrafter"/>
</dbReference>
<keyword evidence="3" id="KW-0328">Glycosyltransferase</keyword>
<evidence type="ECO:0000256" key="8">
    <source>
        <dbReference type="SAM" id="Phobius"/>
    </source>
</evidence>
<feature type="transmembrane region" description="Helical" evidence="8">
    <location>
        <begin position="448"/>
        <end position="470"/>
    </location>
</feature>
<dbReference type="GO" id="GO:0005886">
    <property type="term" value="C:plasma membrane"/>
    <property type="evidence" value="ECO:0007669"/>
    <property type="project" value="UniProtKB-SubCell"/>
</dbReference>
<evidence type="ECO:0000256" key="7">
    <source>
        <dbReference type="ARBA" id="ARBA00023136"/>
    </source>
</evidence>
<feature type="transmembrane region" description="Helical" evidence="8">
    <location>
        <begin position="317"/>
        <end position="336"/>
    </location>
</feature>
<evidence type="ECO:0000313" key="10">
    <source>
        <dbReference type="Proteomes" id="UP000634011"/>
    </source>
</evidence>
<feature type="transmembrane region" description="Helical" evidence="8">
    <location>
        <begin position="372"/>
        <end position="391"/>
    </location>
</feature>
<dbReference type="EMBL" id="JACOFV010000013">
    <property type="protein sequence ID" value="MBC3863202.1"/>
    <property type="molecule type" value="Genomic_DNA"/>
</dbReference>
<evidence type="ECO:0000256" key="1">
    <source>
        <dbReference type="ARBA" id="ARBA00004651"/>
    </source>
</evidence>
<feature type="transmembrane region" description="Helical" evidence="8">
    <location>
        <begin position="194"/>
        <end position="224"/>
    </location>
</feature>
<evidence type="ECO:0000313" key="9">
    <source>
        <dbReference type="EMBL" id="MBC3863202.1"/>
    </source>
</evidence>
<dbReference type="GO" id="GO:0009103">
    <property type="term" value="P:lipopolysaccharide biosynthetic process"/>
    <property type="evidence" value="ECO:0007669"/>
    <property type="project" value="UniProtKB-ARBA"/>
</dbReference>
<keyword evidence="7 8" id="KW-0472">Membrane</keyword>
<sequence>MKPVRLPAAATIALPRWGIFALCLLYILPGLIGRDPWKGDDATSFGVMWTMAHGTISDWLWPHIVGLPMPDKGPLTYWLGAICIKLFGGIVGEPMAARLSTGIFFIIGSVSVWYATYLLGRRSEAQPLKLAFGGQPEPQDFGRTLADGALLIYLGCLGLLVRSHETSVETLQISLIAFCLYLCVRLLDGPKRRLVIQLGICLGLLTLTRGWVTPLSLIIGLGILCLYRQQTRQIKFILAALPVALILPALWLLAIRLVHPYDSTPFPAWMSWNYHQINWPSVESVSYFFKYSIWFAWPAWPFAGWAIYAWRRQEKALHISLPTMFFICFVVLSFLNPSSEESLLLPILPPLAILAAFGLPTMKRSAINAVDWFAVLVLTGTAGFIWLGWIAEQTGWPNKLSAKIVHLAPGFQPSFNPFVFAIALTATIAWFLLVYWRISRRPSVLWRAVVLSSGGVILCWLLLLSLWLPWINQRISYATVAKEVAQQLPAKDYCVEAYIGPSQRSSLAYFGNVHFAGFSDQNCEFLMLQHNRKQSEEPQLPSQYQLKQWQRIWSGHRAYDKDELLTLYRRKEQ</sequence>
<feature type="transmembrane region" description="Helical" evidence="8">
    <location>
        <begin position="168"/>
        <end position="188"/>
    </location>
</feature>
<accession>A0A923KIS8</accession>
<feature type="transmembrane region" description="Helical" evidence="8">
    <location>
        <begin position="291"/>
        <end position="310"/>
    </location>
</feature>
<keyword evidence="2" id="KW-1003">Cell membrane</keyword>
<reference evidence="9" key="1">
    <citation type="submission" date="2020-08" db="EMBL/GenBank/DDBJ databases">
        <title>Novel species isolated from subtropical streams in China.</title>
        <authorList>
            <person name="Lu H."/>
        </authorList>
    </citation>
    <scope>NUCLEOTIDE SEQUENCE</scope>
    <source>
        <strain evidence="9">KACC 12607</strain>
    </source>
</reference>
<comment type="caution">
    <text evidence="9">The sequence shown here is derived from an EMBL/GenBank/DDBJ whole genome shotgun (WGS) entry which is preliminary data.</text>
</comment>
<evidence type="ECO:0000256" key="2">
    <source>
        <dbReference type="ARBA" id="ARBA00022475"/>
    </source>
</evidence>
<name>A0A923KIS8_9BURK</name>
<keyword evidence="5 8" id="KW-0812">Transmembrane</keyword>
<dbReference type="PANTHER" id="PTHR33908">
    <property type="entry name" value="MANNOSYLTRANSFERASE YKCB-RELATED"/>
    <property type="match status" value="1"/>
</dbReference>
<feature type="transmembrane region" description="Helical" evidence="8">
    <location>
        <begin position="140"/>
        <end position="161"/>
    </location>
</feature>